<dbReference type="InterPro" id="IPR015797">
    <property type="entry name" value="NUDIX_hydrolase-like_dom_sf"/>
</dbReference>
<dbReference type="SUPFAM" id="SSF55811">
    <property type="entry name" value="Nudix"/>
    <property type="match status" value="1"/>
</dbReference>
<dbReference type="InterPro" id="IPR020476">
    <property type="entry name" value="Nudix_hydrolase"/>
</dbReference>
<gene>
    <name evidence="3" type="ORF">HNP90_001205</name>
</gene>
<feature type="domain" description="Nudix hydrolase" evidence="2">
    <location>
        <begin position="39"/>
        <end position="168"/>
    </location>
</feature>
<proteinExistence type="predicted"/>
<dbReference type="Gene3D" id="3.90.79.10">
    <property type="entry name" value="Nucleoside Triphosphate Pyrophosphohydrolase"/>
    <property type="match status" value="1"/>
</dbReference>
<dbReference type="InterPro" id="IPR020084">
    <property type="entry name" value="NUDIX_hydrolase_CS"/>
</dbReference>
<evidence type="ECO:0000256" key="1">
    <source>
        <dbReference type="ARBA" id="ARBA00022801"/>
    </source>
</evidence>
<dbReference type="EMBL" id="JACDUL010000003">
    <property type="protein sequence ID" value="MBA2862324.1"/>
    <property type="molecule type" value="Genomic_DNA"/>
</dbReference>
<dbReference type="PANTHER" id="PTHR43736:SF1">
    <property type="entry name" value="DIHYDRONEOPTERIN TRIPHOSPHATE DIPHOSPHATASE"/>
    <property type="match status" value="1"/>
</dbReference>
<accession>A0A7J9PHR3</accession>
<evidence type="ECO:0000313" key="3">
    <source>
        <dbReference type="EMBL" id="MBA2862324.1"/>
    </source>
</evidence>
<reference evidence="3 4" key="1">
    <citation type="submission" date="2020-07" db="EMBL/GenBank/DDBJ databases">
        <title>Genomic Encyclopedia of Type Strains, Phase IV (KMG-V): Genome sequencing to study the core and pangenomes of soil and plant-associated prokaryotes.</title>
        <authorList>
            <person name="Whitman W."/>
        </authorList>
    </citation>
    <scope>NUCLEOTIDE SEQUENCE [LARGE SCALE GENOMIC DNA]</scope>
    <source>
        <strain evidence="3 4">C8</strain>
    </source>
</reference>
<organism evidence="3 4">
    <name type="scientific">Methanococcus maripaludis</name>
    <name type="common">Methanococcus deltae</name>
    <dbReference type="NCBI Taxonomy" id="39152"/>
    <lineage>
        <taxon>Archaea</taxon>
        <taxon>Methanobacteriati</taxon>
        <taxon>Methanobacteriota</taxon>
        <taxon>Methanomada group</taxon>
        <taxon>Methanococci</taxon>
        <taxon>Methanococcales</taxon>
        <taxon>Methanococcaceae</taxon>
        <taxon>Methanococcus</taxon>
    </lineage>
</organism>
<dbReference type="AlphaFoldDB" id="A0A7J9PHR3"/>
<protein>
    <submittedName>
        <fullName evidence="3">8-oxo-dGTP diphosphatase</fullName>
        <ecNumber evidence="3">3.6.1.55</ecNumber>
    </submittedName>
</protein>
<dbReference type="PANTHER" id="PTHR43736">
    <property type="entry name" value="ADP-RIBOSE PYROPHOSPHATASE"/>
    <property type="match status" value="1"/>
</dbReference>
<dbReference type="PRINTS" id="PR00502">
    <property type="entry name" value="NUDIXFAMILY"/>
</dbReference>
<comment type="caution">
    <text evidence="3">The sequence shown here is derived from an EMBL/GenBank/DDBJ whole genome shotgun (WGS) entry which is preliminary data.</text>
</comment>
<dbReference type="PROSITE" id="PS51462">
    <property type="entry name" value="NUDIX"/>
    <property type="match status" value="1"/>
</dbReference>
<name>A0A7J9PHR3_METMI</name>
<dbReference type="InterPro" id="IPR000086">
    <property type="entry name" value="NUDIX_hydrolase_dom"/>
</dbReference>
<dbReference type="PROSITE" id="PS00893">
    <property type="entry name" value="NUDIX_BOX"/>
    <property type="match status" value="1"/>
</dbReference>
<dbReference type="Pfam" id="PF00293">
    <property type="entry name" value="NUDIX"/>
    <property type="match status" value="1"/>
</dbReference>
<dbReference type="EC" id="3.6.1.55" evidence="3"/>
<dbReference type="RefSeq" id="WP_012067870.1">
    <property type="nucleotide sequence ID" value="NZ_JACDUL010000003.1"/>
</dbReference>
<keyword evidence="1 3" id="KW-0378">Hydrolase</keyword>
<dbReference type="GO" id="GO:0035539">
    <property type="term" value="F:8-oxo-7,8-dihydrodeoxyguanosine triphosphate pyrophosphatase activity"/>
    <property type="evidence" value="ECO:0007669"/>
    <property type="project" value="UniProtKB-EC"/>
</dbReference>
<evidence type="ECO:0000259" key="2">
    <source>
        <dbReference type="PROSITE" id="PS51462"/>
    </source>
</evidence>
<dbReference type="CDD" id="cd18873">
    <property type="entry name" value="NUDIX_NadM_like"/>
    <property type="match status" value="1"/>
</dbReference>
<evidence type="ECO:0000313" key="4">
    <source>
        <dbReference type="Proteomes" id="UP000533207"/>
    </source>
</evidence>
<dbReference type="Proteomes" id="UP000533207">
    <property type="component" value="Unassembled WGS sequence"/>
</dbReference>
<sequence>MEYNLLLKIKDESIEKEVLREIPKFLDEKYPKKVIVEPYRCINLTADILIKYNSGIVLIKRKNDPYKDYWAIPGGFIEYGERVEEAAKREAKEETGLEIDNLKLIGVYSDPNRDSRGHTVTVAFLADGNGILKSGDDAKDAEVFSLDELMKMELAFDHKKLVNDSIHYLTD</sequence>